<gene>
    <name evidence="8" type="ORF">G647_04044</name>
</gene>
<dbReference type="Proteomes" id="UP000030678">
    <property type="component" value="Unassembled WGS sequence"/>
</dbReference>
<dbReference type="GO" id="GO:0006412">
    <property type="term" value="P:translation"/>
    <property type="evidence" value="ECO:0007669"/>
    <property type="project" value="InterPro"/>
</dbReference>
<dbReference type="OrthoDB" id="1867012at2759"/>
<comment type="subcellular location">
    <subcellularLocation>
        <location evidence="1">Mitochondrion</location>
    </subcellularLocation>
</comment>
<dbReference type="HOGENOM" id="CLU_062495_1_1_1"/>
<dbReference type="VEuPathDB" id="FungiDB:G647_04044"/>
<evidence type="ECO:0000313" key="8">
    <source>
        <dbReference type="EMBL" id="ETI24675.1"/>
    </source>
</evidence>
<dbReference type="SUPFAM" id="SSF110324">
    <property type="entry name" value="Ribosomal L27 protein-like"/>
    <property type="match status" value="1"/>
</dbReference>
<keyword evidence="4" id="KW-0496">Mitochondrion</keyword>
<dbReference type="EMBL" id="KB822704">
    <property type="protein sequence ID" value="ETI24675.1"/>
    <property type="molecule type" value="Genomic_DNA"/>
</dbReference>
<dbReference type="InterPro" id="IPR001684">
    <property type="entry name" value="Ribosomal_bL27"/>
</dbReference>
<evidence type="ECO:0000256" key="3">
    <source>
        <dbReference type="ARBA" id="ARBA00022980"/>
    </source>
</evidence>
<evidence type="ECO:0000256" key="7">
    <source>
        <dbReference type="SAM" id="MobiDB-lite"/>
    </source>
</evidence>
<protein>
    <recommendedName>
        <fullName evidence="6">Large ribosomal subunit protein bL27m</fullName>
    </recommendedName>
</protein>
<dbReference type="Gene3D" id="2.40.50.100">
    <property type="match status" value="1"/>
</dbReference>
<accession>V9DCU4</accession>
<evidence type="ECO:0000256" key="4">
    <source>
        <dbReference type="ARBA" id="ARBA00023128"/>
    </source>
</evidence>
<reference evidence="8 9" key="1">
    <citation type="submission" date="2013-03" db="EMBL/GenBank/DDBJ databases">
        <title>The Genome Sequence of Cladophialophora carrionii CBS 160.54.</title>
        <authorList>
            <consortium name="The Broad Institute Genomics Platform"/>
            <person name="Cuomo C."/>
            <person name="de Hoog S."/>
            <person name="Gorbushina A."/>
            <person name="Walker B."/>
            <person name="Young S.K."/>
            <person name="Zeng Q."/>
            <person name="Gargeya S."/>
            <person name="Fitzgerald M."/>
            <person name="Haas B."/>
            <person name="Abouelleil A."/>
            <person name="Allen A.W."/>
            <person name="Alvarado L."/>
            <person name="Arachchi H.M."/>
            <person name="Berlin A.M."/>
            <person name="Chapman S.B."/>
            <person name="Gainer-Dewar J."/>
            <person name="Goldberg J."/>
            <person name="Griggs A."/>
            <person name="Gujja S."/>
            <person name="Hansen M."/>
            <person name="Howarth C."/>
            <person name="Imamovic A."/>
            <person name="Ireland A."/>
            <person name="Larimer J."/>
            <person name="McCowan C."/>
            <person name="Murphy C."/>
            <person name="Pearson M."/>
            <person name="Poon T.W."/>
            <person name="Priest M."/>
            <person name="Roberts A."/>
            <person name="Saif S."/>
            <person name="Shea T."/>
            <person name="Sisk P."/>
            <person name="Sykes S."/>
            <person name="Wortman J."/>
            <person name="Nusbaum C."/>
            <person name="Birren B."/>
        </authorList>
    </citation>
    <scope>NUCLEOTIDE SEQUENCE [LARGE SCALE GENOMIC DNA]</scope>
    <source>
        <strain evidence="8 9">CBS 160.54</strain>
    </source>
</reference>
<evidence type="ECO:0000256" key="6">
    <source>
        <dbReference type="ARBA" id="ARBA00035267"/>
    </source>
</evidence>
<evidence type="ECO:0000256" key="1">
    <source>
        <dbReference type="ARBA" id="ARBA00004173"/>
    </source>
</evidence>
<dbReference type="RefSeq" id="XP_008726611.1">
    <property type="nucleotide sequence ID" value="XM_008728389.1"/>
</dbReference>
<keyword evidence="3 8" id="KW-0689">Ribosomal protein</keyword>
<keyword evidence="5" id="KW-0687">Ribonucleoprotein</keyword>
<feature type="region of interest" description="Disordered" evidence="7">
    <location>
        <begin position="257"/>
        <end position="287"/>
    </location>
</feature>
<organism evidence="8 9">
    <name type="scientific">Cladophialophora carrionii CBS 160.54</name>
    <dbReference type="NCBI Taxonomy" id="1279043"/>
    <lineage>
        <taxon>Eukaryota</taxon>
        <taxon>Fungi</taxon>
        <taxon>Dikarya</taxon>
        <taxon>Ascomycota</taxon>
        <taxon>Pezizomycotina</taxon>
        <taxon>Eurotiomycetes</taxon>
        <taxon>Chaetothyriomycetidae</taxon>
        <taxon>Chaetothyriales</taxon>
        <taxon>Herpotrichiellaceae</taxon>
        <taxon>Cladophialophora</taxon>
    </lineage>
</organism>
<feature type="region of interest" description="Disordered" evidence="7">
    <location>
        <begin position="50"/>
        <end position="76"/>
    </location>
</feature>
<evidence type="ECO:0000313" key="9">
    <source>
        <dbReference type="Proteomes" id="UP000030678"/>
    </source>
</evidence>
<evidence type="ECO:0000256" key="5">
    <source>
        <dbReference type="ARBA" id="ARBA00023274"/>
    </source>
</evidence>
<dbReference type="Pfam" id="PF01016">
    <property type="entry name" value="Ribosomal_L27"/>
    <property type="match status" value="1"/>
</dbReference>
<dbReference type="PRINTS" id="PR00063">
    <property type="entry name" value="RIBOSOMALL27"/>
</dbReference>
<dbReference type="GO" id="GO:0003735">
    <property type="term" value="F:structural constituent of ribosome"/>
    <property type="evidence" value="ECO:0007669"/>
    <property type="project" value="InterPro"/>
</dbReference>
<dbReference type="PANTHER" id="PTHR15893">
    <property type="entry name" value="RIBOSOMAL PROTEIN L27"/>
    <property type="match status" value="1"/>
</dbReference>
<comment type="similarity">
    <text evidence="2">Belongs to the bacterial ribosomal protein bL27 family.</text>
</comment>
<dbReference type="GO" id="GO:0005762">
    <property type="term" value="C:mitochondrial large ribosomal subunit"/>
    <property type="evidence" value="ECO:0007669"/>
    <property type="project" value="TreeGrafter"/>
</dbReference>
<dbReference type="PANTHER" id="PTHR15893:SF0">
    <property type="entry name" value="LARGE RIBOSOMAL SUBUNIT PROTEIN BL27M"/>
    <property type="match status" value="1"/>
</dbReference>
<evidence type="ECO:0000256" key="2">
    <source>
        <dbReference type="ARBA" id="ARBA00010797"/>
    </source>
</evidence>
<dbReference type="FunFam" id="2.40.50.100:FF:000042">
    <property type="entry name" value="50S ribosomal protein L27"/>
    <property type="match status" value="1"/>
</dbReference>
<name>V9DCU4_9EURO</name>
<sequence>MLQPRIHRPVAAPDASLAALASSLNALALCSKHAHTPLQPRSSTIFVRHASHAQQGRANGPSDSAGRRLGAKKGSSEWVHPGNIIFKQRGTKWFPGENVGIGKDHTLFALEYGYVRYYRDPLKHPKRRFIGVALAKEGPASQLPTPRNAPSRRRLGMYAAPMKPPPEAQKSVDASFLEAHLSASSTGSCSGTPGQVAFRSGRVVPTPAPPAPFNRQGTFREANASIGRAAERKGVKVREYDRSDRWLAWRKRALRVKRGMAAKAARGTKKTKGKKSNKGPKTAQRKK</sequence>
<dbReference type="GeneID" id="19982537"/>
<proteinExistence type="inferred from homology"/>
<dbReference type="AlphaFoldDB" id="V9DCU4"/>